<dbReference type="Proteomes" id="UP000287651">
    <property type="component" value="Unassembled WGS sequence"/>
</dbReference>
<dbReference type="EMBL" id="AMZH03001372">
    <property type="protein sequence ID" value="RRT79525.1"/>
    <property type="molecule type" value="Genomic_DNA"/>
</dbReference>
<sequence>MAPPRATFHCSLATRPFELVGSEPLVRPRAIPAVGWRADVSRPGSRLGCWCPVVPCGPAPHSATAFPSRVCETGERRGSCHRRWRERHPHCGVSPIRQGP</sequence>
<evidence type="ECO:0000313" key="1">
    <source>
        <dbReference type="EMBL" id="RRT79525.1"/>
    </source>
</evidence>
<evidence type="ECO:0000313" key="2">
    <source>
        <dbReference type="Proteomes" id="UP000287651"/>
    </source>
</evidence>
<comment type="caution">
    <text evidence="1">The sequence shown here is derived from an EMBL/GenBank/DDBJ whole genome shotgun (WGS) entry which is preliminary data.</text>
</comment>
<gene>
    <name evidence="1" type="ORF">B296_00025179</name>
</gene>
<name>A0A427ATK5_ENSVE</name>
<dbReference type="AlphaFoldDB" id="A0A427ATK5"/>
<reference evidence="1 2" key="1">
    <citation type="journal article" date="2014" name="Agronomy (Basel)">
        <title>A Draft Genome Sequence for Ensete ventricosum, the Drought-Tolerant Tree Against Hunger.</title>
        <authorList>
            <person name="Harrison J."/>
            <person name="Moore K.A."/>
            <person name="Paszkiewicz K."/>
            <person name="Jones T."/>
            <person name="Grant M."/>
            <person name="Ambacheew D."/>
            <person name="Muzemil S."/>
            <person name="Studholme D.J."/>
        </authorList>
    </citation>
    <scope>NUCLEOTIDE SEQUENCE [LARGE SCALE GENOMIC DNA]</scope>
</reference>
<proteinExistence type="predicted"/>
<organism evidence="1 2">
    <name type="scientific">Ensete ventricosum</name>
    <name type="common">Abyssinian banana</name>
    <name type="synonym">Musa ensete</name>
    <dbReference type="NCBI Taxonomy" id="4639"/>
    <lineage>
        <taxon>Eukaryota</taxon>
        <taxon>Viridiplantae</taxon>
        <taxon>Streptophyta</taxon>
        <taxon>Embryophyta</taxon>
        <taxon>Tracheophyta</taxon>
        <taxon>Spermatophyta</taxon>
        <taxon>Magnoliopsida</taxon>
        <taxon>Liliopsida</taxon>
        <taxon>Zingiberales</taxon>
        <taxon>Musaceae</taxon>
        <taxon>Ensete</taxon>
    </lineage>
</organism>
<protein>
    <submittedName>
        <fullName evidence="1">Uncharacterized protein</fullName>
    </submittedName>
</protein>
<accession>A0A427ATK5</accession>